<dbReference type="eggNOG" id="KOG2346">
    <property type="taxonomic scope" value="Eukaryota"/>
</dbReference>
<dbReference type="GO" id="GO:0016020">
    <property type="term" value="C:membrane"/>
    <property type="evidence" value="ECO:0007669"/>
    <property type="project" value="TreeGrafter"/>
</dbReference>
<dbReference type="OMA" id="YNLKPPG"/>
<dbReference type="Pfam" id="PF08700">
    <property type="entry name" value="VPS51_Exo84_N"/>
    <property type="match status" value="1"/>
</dbReference>
<comment type="subcellular location">
    <subcellularLocation>
        <location evidence="2">Golgi apparatus</location>
        <location evidence="2">trans-Golgi network</location>
    </subcellularLocation>
</comment>
<keyword evidence="2" id="KW-0653">Protein transport</keyword>
<reference evidence="4 5" key="1">
    <citation type="journal article" date="2013" name="BMC Genomics">
        <title>The genome and transcriptome of the pine saprophyte Ophiostoma piceae, and a comparison with the bark beetle-associated pine pathogen Grosmannia clavigera.</title>
        <authorList>
            <person name="Haridas S."/>
            <person name="Wang Y."/>
            <person name="Lim L."/>
            <person name="Massoumi Alamouti S."/>
            <person name="Jackman S."/>
            <person name="Docking R."/>
            <person name="Robertson G."/>
            <person name="Birol I."/>
            <person name="Bohlmann J."/>
            <person name="Breuil C."/>
        </authorList>
    </citation>
    <scope>NUCLEOTIDE SEQUENCE [LARGE SCALE GENOMIC DNA]</scope>
    <source>
        <strain evidence="4 5">UAMH 11346</strain>
    </source>
</reference>
<dbReference type="GO" id="GO:0006869">
    <property type="term" value="P:lipid transport"/>
    <property type="evidence" value="ECO:0007669"/>
    <property type="project" value="UniProtKB-UniRule"/>
</dbReference>
<evidence type="ECO:0000313" key="4">
    <source>
        <dbReference type="EMBL" id="EPE03638.1"/>
    </source>
</evidence>
<evidence type="ECO:0000313" key="5">
    <source>
        <dbReference type="Proteomes" id="UP000016923"/>
    </source>
</evidence>
<dbReference type="AlphaFoldDB" id="S3CBK9"/>
<dbReference type="GO" id="GO:0005829">
    <property type="term" value="C:cytosol"/>
    <property type="evidence" value="ECO:0007669"/>
    <property type="project" value="GOC"/>
</dbReference>
<dbReference type="GO" id="GO:1990745">
    <property type="term" value="C:EARP complex"/>
    <property type="evidence" value="ECO:0007669"/>
    <property type="project" value="TreeGrafter"/>
</dbReference>
<dbReference type="GO" id="GO:0048193">
    <property type="term" value="P:Golgi vesicle transport"/>
    <property type="evidence" value="ECO:0007669"/>
    <property type="project" value="TreeGrafter"/>
</dbReference>
<dbReference type="HOGENOM" id="CLU_043566_1_0_1"/>
<feature type="region of interest" description="Disordered" evidence="3">
    <location>
        <begin position="1"/>
        <end position="62"/>
    </location>
</feature>
<comment type="subunit">
    <text evidence="2">Component of the Golgi-associated retrograde protein (GARP) complex.</text>
</comment>
<keyword evidence="5" id="KW-1185">Reference proteome</keyword>
<dbReference type="GO" id="GO:0000938">
    <property type="term" value="C:GARP complex"/>
    <property type="evidence" value="ECO:0007669"/>
    <property type="project" value="UniProtKB-UniRule"/>
</dbReference>
<evidence type="ECO:0000256" key="1">
    <source>
        <dbReference type="ARBA" id="ARBA00006080"/>
    </source>
</evidence>
<dbReference type="EMBL" id="KE148166">
    <property type="protein sequence ID" value="EPE03638.1"/>
    <property type="molecule type" value="Genomic_DNA"/>
</dbReference>
<feature type="compositionally biased region" description="Polar residues" evidence="3">
    <location>
        <begin position="15"/>
        <end position="31"/>
    </location>
</feature>
<evidence type="ECO:0000256" key="2">
    <source>
        <dbReference type="RuleBase" id="RU368010"/>
    </source>
</evidence>
<dbReference type="STRING" id="1262450.S3CBK9"/>
<keyword evidence="2" id="KW-0333">Golgi apparatus</keyword>
<dbReference type="GO" id="GO:0032456">
    <property type="term" value="P:endocytic recycling"/>
    <property type="evidence" value="ECO:0007669"/>
    <property type="project" value="TreeGrafter"/>
</dbReference>
<dbReference type="OrthoDB" id="203678at2759"/>
<dbReference type="GO" id="GO:0042147">
    <property type="term" value="P:retrograde transport, endosome to Golgi"/>
    <property type="evidence" value="ECO:0007669"/>
    <property type="project" value="UniProtKB-UniRule"/>
</dbReference>
<dbReference type="Proteomes" id="UP000016923">
    <property type="component" value="Unassembled WGS sequence"/>
</dbReference>
<comment type="function">
    <text evidence="2">Acts as component of the GARP complex that is involved in retrograde transport from early and late endosomes to the trans-Golgi network (TGN).</text>
</comment>
<organism evidence="4 5">
    <name type="scientific">Ophiostoma piceae (strain UAMH 11346)</name>
    <name type="common">Sap stain fungus</name>
    <dbReference type="NCBI Taxonomy" id="1262450"/>
    <lineage>
        <taxon>Eukaryota</taxon>
        <taxon>Fungi</taxon>
        <taxon>Dikarya</taxon>
        <taxon>Ascomycota</taxon>
        <taxon>Pezizomycotina</taxon>
        <taxon>Sordariomycetes</taxon>
        <taxon>Sordariomycetidae</taxon>
        <taxon>Ophiostomatales</taxon>
        <taxon>Ophiostomataceae</taxon>
        <taxon>Ophiostoma</taxon>
    </lineage>
</organism>
<dbReference type="PANTHER" id="PTHR15954">
    <property type="entry name" value="VACUOLAR PROTEIN SORTING-ASSOCIATED PROTEIN 51 HOMOLOG"/>
    <property type="match status" value="1"/>
</dbReference>
<dbReference type="GO" id="GO:0007030">
    <property type="term" value="P:Golgi organization"/>
    <property type="evidence" value="ECO:0007669"/>
    <property type="project" value="UniProtKB-UniRule"/>
</dbReference>
<feature type="compositionally biased region" description="Low complexity" evidence="3">
    <location>
        <begin position="32"/>
        <end position="58"/>
    </location>
</feature>
<gene>
    <name evidence="4" type="ORF">F503_01896</name>
</gene>
<sequence length="296" mass="32146">MSTIATPRDLPVRRISQTPTSSNRPSLDSARSVSRSPNRGSSSATSASTSVSGAPAAAPVQNARRNRAALREYYNLKKQPGTPTLEITGAFGDTEEPNDLMSYSEVPASAMDALDFDAEAYVRQALQDNSLEELLRVYTRVLSETRALDAEKKSLVYDNYSRLITATETIRKMRATMDPLNPMAKTLDPAMAHIYTQASTLRDAMRAAVPAPDSAAALQANARAHTRQLAETALETPARLRQLIKEGRADEAKEAWTRPRRLLQAWLDQGVGGADEVAACLADGDAALEQVEEAEE</sequence>
<protein>
    <recommendedName>
        <fullName evidence="2">Vacuolar protein sorting-associated protein 51 homolog</fullName>
    </recommendedName>
</protein>
<accession>S3CBK9</accession>
<keyword evidence="2" id="KW-0445">Lipid transport</keyword>
<dbReference type="GO" id="GO:0015031">
    <property type="term" value="P:protein transport"/>
    <property type="evidence" value="ECO:0007669"/>
    <property type="project" value="UniProtKB-UniRule"/>
</dbReference>
<keyword evidence="2" id="KW-0813">Transport</keyword>
<evidence type="ECO:0000256" key="3">
    <source>
        <dbReference type="SAM" id="MobiDB-lite"/>
    </source>
</evidence>
<dbReference type="InterPro" id="IPR014812">
    <property type="entry name" value="Vps51"/>
</dbReference>
<proteinExistence type="inferred from homology"/>
<comment type="similarity">
    <text evidence="1 2">Belongs to the VPS51 family.</text>
</comment>
<name>S3CBK9_OPHP1</name>
<dbReference type="PANTHER" id="PTHR15954:SF4">
    <property type="entry name" value="VACUOLAR PROTEIN SORTING-ASSOCIATED PROTEIN 51 HOMOLOG"/>
    <property type="match status" value="1"/>
</dbReference>
<dbReference type="VEuPathDB" id="FungiDB:F503_01896"/>